<comment type="caution">
    <text evidence="2">The sequence shown here is derived from an EMBL/GenBank/DDBJ whole genome shotgun (WGS) entry which is preliminary data.</text>
</comment>
<dbReference type="Proteomes" id="UP000242351">
    <property type="component" value="Unassembled WGS sequence"/>
</dbReference>
<dbReference type="InterPro" id="IPR050188">
    <property type="entry name" value="RluA_PseudoU_synthase"/>
</dbReference>
<evidence type="ECO:0000259" key="1">
    <source>
        <dbReference type="Pfam" id="PF00849"/>
    </source>
</evidence>
<dbReference type="AlphaFoldDB" id="A0A2H9UJF1"/>
<dbReference type="Pfam" id="PF00849">
    <property type="entry name" value="PseudoU_synth_2"/>
    <property type="match status" value="1"/>
</dbReference>
<evidence type="ECO:0000313" key="2">
    <source>
        <dbReference type="EMBL" id="PJI31826.1"/>
    </source>
</evidence>
<dbReference type="GO" id="GO:0000455">
    <property type="term" value="P:enzyme-directed rRNA pseudouridine synthesis"/>
    <property type="evidence" value="ECO:0007669"/>
    <property type="project" value="TreeGrafter"/>
</dbReference>
<dbReference type="SUPFAM" id="SSF55120">
    <property type="entry name" value="Pseudouridine synthase"/>
    <property type="match status" value="1"/>
</dbReference>
<feature type="domain" description="Pseudouridine synthase RsuA/RluA-like" evidence="1">
    <location>
        <begin position="24"/>
        <end position="172"/>
    </location>
</feature>
<dbReference type="GO" id="GO:0003723">
    <property type="term" value="F:RNA binding"/>
    <property type="evidence" value="ECO:0007669"/>
    <property type="project" value="InterPro"/>
</dbReference>
<dbReference type="InterPro" id="IPR006145">
    <property type="entry name" value="PsdUridine_synth_RsuA/RluA"/>
</dbReference>
<dbReference type="GO" id="GO:0140098">
    <property type="term" value="F:catalytic activity, acting on RNA"/>
    <property type="evidence" value="ECO:0007669"/>
    <property type="project" value="UniProtKB-ARBA"/>
</dbReference>
<accession>A0A2H9UJF1</accession>
<evidence type="ECO:0000313" key="3">
    <source>
        <dbReference type="Proteomes" id="UP000242351"/>
    </source>
</evidence>
<organism evidence="2 3">
    <name type="scientific">Acinetobacter pseudolwoffii</name>
    <dbReference type="NCBI Taxonomy" id="2053287"/>
    <lineage>
        <taxon>Bacteria</taxon>
        <taxon>Pseudomonadati</taxon>
        <taxon>Pseudomonadota</taxon>
        <taxon>Gammaproteobacteria</taxon>
        <taxon>Moraxellales</taxon>
        <taxon>Moraxellaceae</taxon>
        <taxon>Acinetobacter</taxon>
    </lineage>
</organism>
<dbReference type="CDD" id="cd02869">
    <property type="entry name" value="PseudoU_synth_RluA_like"/>
    <property type="match status" value="1"/>
</dbReference>
<proteinExistence type="predicted"/>
<dbReference type="RefSeq" id="WP_100357954.1">
    <property type="nucleotide sequence ID" value="NZ_JAMXXJ010000014.1"/>
</dbReference>
<sequence length="221" mass="25038">MPINPDFVYCPPQEPLHIVYEDDDLVVIEKPAGLLSVPGRLAEHHDSAYLRVLDQYPQAKITHRLDMATSGILMFAKHRDAEVAVSKMFQARTVHKNYVALVQGKLEGQGSVEVPLMTDWENRPRQMVHYELGKAAKTLYQAIEYLSQQDISRVLLTPITGRSHQLRVHMLHLGHPITGDKIYHPEPQRSPLNRMALHANYLAFSQPLSGVPVEIEVVVPF</sequence>
<dbReference type="GO" id="GO:0009982">
    <property type="term" value="F:pseudouridine synthase activity"/>
    <property type="evidence" value="ECO:0007669"/>
    <property type="project" value="InterPro"/>
</dbReference>
<dbReference type="InterPro" id="IPR020103">
    <property type="entry name" value="PsdUridine_synth_cat_dom_sf"/>
</dbReference>
<reference evidence="2 3" key="2">
    <citation type="submission" date="2017-12" db="EMBL/GenBank/DDBJ databases">
        <title>Revising the taxonomy of the Acinetobacter lwoffii group: the description of Acinetobacter pseudolwoffii sp. nov. and emended description of Acinetobacter lwoffii.</title>
        <authorList>
            <person name="Nemec A."/>
        </authorList>
    </citation>
    <scope>NUCLEOTIDE SEQUENCE [LARGE SCALE GENOMIC DNA]</scope>
    <source>
        <strain evidence="2 3">ANC 5347</strain>
    </source>
</reference>
<protein>
    <submittedName>
        <fullName evidence="2">RNA pseudouridine synthase</fullName>
    </submittedName>
</protein>
<reference evidence="2 3" key="1">
    <citation type="submission" date="2017-11" db="EMBL/GenBank/DDBJ databases">
        <authorList>
            <person name="Han C.G."/>
        </authorList>
    </citation>
    <scope>NUCLEOTIDE SEQUENCE [LARGE SCALE GENOMIC DNA]</scope>
    <source>
        <strain evidence="2 3">ANC 5347</strain>
    </source>
</reference>
<name>A0A2H9UJF1_9GAMM</name>
<gene>
    <name evidence="2" type="ORF">CU320_11735</name>
</gene>
<dbReference type="EMBL" id="PGOZ01000016">
    <property type="protein sequence ID" value="PJI31826.1"/>
    <property type="molecule type" value="Genomic_DNA"/>
</dbReference>
<dbReference type="PANTHER" id="PTHR21600:SF89">
    <property type="entry name" value="RIBOSOMAL LARGE SUBUNIT PSEUDOURIDINE SYNTHASE A"/>
    <property type="match status" value="1"/>
</dbReference>
<dbReference type="Gene3D" id="3.30.2350.10">
    <property type="entry name" value="Pseudouridine synthase"/>
    <property type="match status" value="1"/>
</dbReference>
<dbReference type="PANTHER" id="PTHR21600">
    <property type="entry name" value="MITOCHONDRIAL RNA PSEUDOURIDINE SYNTHASE"/>
    <property type="match status" value="1"/>
</dbReference>